<feature type="domain" description="RecF/RecN/SMC N-terminal" evidence="11">
    <location>
        <begin position="3"/>
        <end position="331"/>
    </location>
</feature>
<evidence type="ECO:0000256" key="9">
    <source>
        <dbReference type="HAMAP-Rule" id="MF_00365"/>
    </source>
</evidence>
<dbReference type="PROSITE" id="PS00618">
    <property type="entry name" value="RECF_2"/>
    <property type="match status" value="1"/>
</dbReference>
<keyword evidence="13" id="KW-1185">Reference proteome</keyword>
<dbReference type="HAMAP" id="MF_00365">
    <property type="entry name" value="RecF"/>
    <property type="match status" value="1"/>
</dbReference>
<dbReference type="Gene3D" id="3.40.50.300">
    <property type="entry name" value="P-loop containing nucleotide triphosphate hydrolases"/>
    <property type="match status" value="1"/>
</dbReference>
<dbReference type="InterPro" id="IPR018078">
    <property type="entry name" value="DNA-binding_RecF_CS"/>
</dbReference>
<dbReference type="OrthoDB" id="9803889at2"/>
<evidence type="ECO:0000256" key="1">
    <source>
        <dbReference type="ARBA" id="ARBA00004496"/>
    </source>
</evidence>
<keyword evidence="9 10" id="KW-0742">SOS response</keyword>
<evidence type="ECO:0000256" key="6">
    <source>
        <dbReference type="ARBA" id="ARBA00022741"/>
    </source>
</evidence>
<comment type="function">
    <text evidence="9 10">The RecF protein is involved in DNA metabolism; it is required for DNA replication and normal SOS inducibility. RecF binds preferentially to single-stranded, linear DNA. It also seems to bind ATP.</text>
</comment>
<dbReference type="NCBIfam" id="TIGR00611">
    <property type="entry name" value="recf"/>
    <property type="match status" value="1"/>
</dbReference>
<dbReference type="SUPFAM" id="SSF52540">
    <property type="entry name" value="P-loop containing nucleoside triphosphate hydrolases"/>
    <property type="match status" value="1"/>
</dbReference>
<keyword evidence="5 9" id="KW-0235">DNA replication</keyword>
<dbReference type="InterPro" id="IPR042174">
    <property type="entry name" value="RecF_2"/>
</dbReference>
<keyword evidence="4 9" id="KW-0963">Cytoplasm</keyword>
<proteinExistence type="inferred from homology"/>
<dbReference type="EMBL" id="BHXQ01000004">
    <property type="protein sequence ID" value="GCC52098.1"/>
    <property type="molecule type" value="Genomic_DNA"/>
</dbReference>
<evidence type="ECO:0000256" key="7">
    <source>
        <dbReference type="ARBA" id="ARBA00022840"/>
    </source>
</evidence>
<dbReference type="PANTHER" id="PTHR32182">
    <property type="entry name" value="DNA REPLICATION AND REPAIR PROTEIN RECF"/>
    <property type="match status" value="1"/>
</dbReference>
<comment type="caution">
    <text evidence="12">The sequence shown here is derived from an EMBL/GenBank/DDBJ whole genome shotgun (WGS) entry which is preliminary data.</text>
</comment>
<keyword evidence="9 10" id="KW-0234">DNA repair</keyword>
<keyword evidence="6 9" id="KW-0547">Nucleotide-binding</keyword>
<dbReference type="Proteomes" id="UP000288227">
    <property type="component" value="Unassembled WGS sequence"/>
</dbReference>
<dbReference type="Gene3D" id="1.20.1050.90">
    <property type="entry name" value="RecF/RecN/SMC, N-terminal domain"/>
    <property type="match status" value="1"/>
</dbReference>
<evidence type="ECO:0000256" key="10">
    <source>
        <dbReference type="RuleBase" id="RU000578"/>
    </source>
</evidence>
<organism evidence="12 13">
    <name type="scientific">Chryseotalea sanaruensis</name>
    <dbReference type="NCBI Taxonomy" id="2482724"/>
    <lineage>
        <taxon>Bacteria</taxon>
        <taxon>Pseudomonadati</taxon>
        <taxon>Bacteroidota</taxon>
        <taxon>Cytophagia</taxon>
        <taxon>Cytophagales</taxon>
        <taxon>Chryseotaleaceae</taxon>
        <taxon>Chryseotalea</taxon>
    </lineage>
</organism>
<gene>
    <name evidence="9" type="primary">recF</name>
    <name evidence="12" type="ORF">SanaruYs_23300</name>
</gene>
<dbReference type="RefSeq" id="WP_127122745.1">
    <property type="nucleotide sequence ID" value="NZ_BHXQ01000004.1"/>
</dbReference>
<dbReference type="PANTHER" id="PTHR32182:SF0">
    <property type="entry name" value="DNA REPLICATION AND REPAIR PROTEIN RECF"/>
    <property type="match status" value="1"/>
</dbReference>
<comment type="similarity">
    <text evidence="2 9 10">Belongs to the RecF family.</text>
</comment>
<dbReference type="PROSITE" id="PS00617">
    <property type="entry name" value="RECF_1"/>
    <property type="match status" value="1"/>
</dbReference>
<dbReference type="AlphaFoldDB" id="A0A401UB09"/>
<evidence type="ECO:0000259" key="11">
    <source>
        <dbReference type="Pfam" id="PF02463"/>
    </source>
</evidence>
<dbReference type="InterPro" id="IPR027417">
    <property type="entry name" value="P-loop_NTPase"/>
</dbReference>
<dbReference type="GO" id="GO:0003697">
    <property type="term" value="F:single-stranded DNA binding"/>
    <property type="evidence" value="ECO:0007669"/>
    <property type="project" value="UniProtKB-UniRule"/>
</dbReference>
<keyword evidence="8 9" id="KW-0238">DNA-binding</keyword>
<dbReference type="GO" id="GO:0005737">
    <property type="term" value="C:cytoplasm"/>
    <property type="evidence" value="ECO:0007669"/>
    <property type="project" value="UniProtKB-SubCell"/>
</dbReference>
<feature type="binding site" evidence="9">
    <location>
        <begin position="30"/>
        <end position="37"/>
    </location>
    <ligand>
        <name>ATP</name>
        <dbReference type="ChEBI" id="CHEBI:30616"/>
    </ligand>
</feature>
<dbReference type="GO" id="GO:0009432">
    <property type="term" value="P:SOS response"/>
    <property type="evidence" value="ECO:0007669"/>
    <property type="project" value="UniProtKB-UniRule"/>
</dbReference>
<keyword evidence="7 9" id="KW-0067">ATP-binding</keyword>
<dbReference type="GO" id="GO:0005524">
    <property type="term" value="F:ATP binding"/>
    <property type="evidence" value="ECO:0007669"/>
    <property type="project" value="UniProtKB-UniRule"/>
</dbReference>
<dbReference type="Pfam" id="PF02463">
    <property type="entry name" value="SMC_N"/>
    <property type="match status" value="1"/>
</dbReference>
<evidence type="ECO:0000313" key="12">
    <source>
        <dbReference type="EMBL" id="GCC52098.1"/>
    </source>
</evidence>
<evidence type="ECO:0000256" key="2">
    <source>
        <dbReference type="ARBA" id="ARBA00008016"/>
    </source>
</evidence>
<evidence type="ECO:0000256" key="8">
    <source>
        <dbReference type="ARBA" id="ARBA00023125"/>
    </source>
</evidence>
<dbReference type="GO" id="GO:0006260">
    <property type="term" value="P:DNA replication"/>
    <property type="evidence" value="ECO:0007669"/>
    <property type="project" value="UniProtKB-UniRule"/>
</dbReference>
<evidence type="ECO:0000313" key="13">
    <source>
        <dbReference type="Proteomes" id="UP000288227"/>
    </source>
</evidence>
<accession>A0A401UB09</accession>
<dbReference type="GO" id="GO:0006302">
    <property type="term" value="P:double-strand break repair"/>
    <property type="evidence" value="ECO:0007669"/>
    <property type="project" value="TreeGrafter"/>
</dbReference>
<dbReference type="InterPro" id="IPR003395">
    <property type="entry name" value="RecF/RecN/SMC_N"/>
</dbReference>
<sequence>MTLDHLHLFNFKNYAEADITFSKHLNILVGKNGSGKTNLLDAIYSLAFTKGAISSADQHYIKEGENQLVVRGTFTKEGKAHDLTLGLQVGQKKIFREDGQDYAKLSEHIGKYPAVLVLPDDVDLVKDGSEARRRFFDTLISQFDKVYLDSLMRYNHCLKQRNGLLKMFAESGRQDWVMIESYDDLLAPLGQQLFQKRLSFIEEFLGVFQRYYQLLVANEPVNLRYSSQLIEEDYKEGLLKGRTKDLALQRTSFGIHRDDFIFLLGEGDLKKLGSQGQQKSFVLSMKLAQLEILKQHKGFYPVLLLDDVFDKLDSERIGQLLKLFPTFGQVFLTDARPDRTLHLLDVVNLERKIFTVEKGEISGYTQEKG</sequence>
<dbReference type="InterPro" id="IPR001238">
    <property type="entry name" value="DNA-binding_RecF"/>
</dbReference>
<comment type="subcellular location">
    <subcellularLocation>
        <location evidence="1 9 10">Cytoplasm</location>
    </subcellularLocation>
</comment>
<evidence type="ECO:0000256" key="5">
    <source>
        <dbReference type="ARBA" id="ARBA00022705"/>
    </source>
</evidence>
<keyword evidence="9 10" id="KW-0227">DNA damage</keyword>
<protein>
    <recommendedName>
        <fullName evidence="3 9">DNA replication and repair protein RecF</fullName>
    </recommendedName>
</protein>
<evidence type="ECO:0000256" key="3">
    <source>
        <dbReference type="ARBA" id="ARBA00020170"/>
    </source>
</evidence>
<evidence type="ECO:0000256" key="4">
    <source>
        <dbReference type="ARBA" id="ARBA00022490"/>
    </source>
</evidence>
<name>A0A401UB09_9BACT</name>
<reference evidence="12 13" key="1">
    <citation type="submission" date="2018-11" db="EMBL/GenBank/DDBJ databases">
        <title>Chryseotalea sanarue gen. nov., sp., nov., a member of the family Cytophagaceae, isolated from a brackish lake in Hamamatsu Japan.</title>
        <authorList>
            <person name="Maejima Y."/>
            <person name="Iino T."/>
            <person name="Muraguchi Y."/>
            <person name="Fukuda K."/>
            <person name="Ohkuma M."/>
            <person name="Moriuchi R."/>
            <person name="Dohra H."/>
            <person name="Kimbara K."/>
            <person name="Shintani M."/>
        </authorList>
    </citation>
    <scope>NUCLEOTIDE SEQUENCE [LARGE SCALE GENOMIC DNA]</scope>
    <source>
        <strain evidence="12 13">Ys</strain>
    </source>
</reference>
<dbReference type="GO" id="GO:0000731">
    <property type="term" value="P:DNA synthesis involved in DNA repair"/>
    <property type="evidence" value="ECO:0007669"/>
    <property type="project" value="TreeGrafter"/>
</dbReference>